<evidence type="ECO:0000256" key="3">
    <source>
        <dbReference type="ARBA" id="ARBA00007630"/>
    </source>
</evidence>
<dbReference type="EC" id="2.1.1.228" evidence="5 15"/>
<evidence type="ECO:0000256" key="10">
    <source>
        <dbReference type="ARBA" id="ARBA00022691"/>
    </source>
</evidence>
<gene>
    <name evidence="15" type="primary">trmD</name>
    <name evidence="19" type="ORF">COB11_04055</name>
</gene>
<evidence type="ECO:0000256" key="4">
    <source>
        <dbReference type="ARBA" id="ARBA00011738"/>
    </source>
</evidence>
<evidence type="ECO:0000313" key="19">
    <source>
        <dbReference type="EMBL" id="PCI94264.1"/>
    </source>
</evidence>
<dbReference type="InterPro" id="IPR029028">
    <property type="entry name" value="Alpha/beta_knot_MTases"/>
</dbReference>
<evidence type="ECO:0000256" key="11">
    <source>
        <dbReference type="ARBA" id="ARBA00022694"/>
    </source>
</evidence>
<name>A0A2A4YHS4_UNCAE</name>
<evidence type="ECO:0000256" key="9">
    <source>
        <dbReference type="ARBA" id="ARBA00022679"/>
    </source>
</evidence>
<comment type="function">
    <text evidence="1 15 17">Specifically methylates guanosine-37 in various tRNAs.</text>
</comment>
<comment type="caution">
    <text evidence="15">Lacks conserved residue(s) required for the propagation of feature annotation.</text>
</comment>
<dbReference type="AlphaFoldDB" id="A0A2A4YHS4"/>
<reference evidence="20" key="1">
    <citation type="submission" date="2017-08" db="EMBL/GenBank/DDBJ databases">
        <title>A dynamic microbial community with high functional redundancy inhabits the cold, oxic subseafloor aquifer.</title>
        <authorList>
            <person name="Tully B.J."/>
            <person name="Wheat C.G."/>
            <person name="Glazer B.T."/>
            <person name="Huber J.A."/>
        </authorList>
    </citation>
    <scope>NUCLEOTIDE SEQUENCE [LARGE SCALE GENOMIC DNA]</scope>
</reference>
<dbReference type="InterPro" id="IPR023148">
    <property type="entry name" value="tRNA_m1G_MeTrfase_C_sf"/>
</dbReference>
<comment type="similarity">
    <text evidence="3 15 17">Belongs to the RNA methyltransferase TrmD family.</text>
</comment>
<dbReference type="CDD" id="cd18080">
    <property type="entry name" value="TrmD-like"/>
    <property type="match status" value="1"/>
</dbReference>
<evidence type="ECO:0000256" key="16">
    <source>
        <dbReference type="PIRSR" id="PIRSR000386-1"/>
    </source>
</evidence>
<dbReference type="EMBL" id="NVUU01000042">
    <property type="protein sequence ID" value="PCI94264.1"/>
    <property type="molecule type" value="Genomic_DNA"/>
</dbReference>
<evidence type="ECO:0000256" key="5">
    <source>
        <dbReference type="ARBA" id="ARBA00012807"/>
    </source>
</evidence>
<dbReference type="InterPro" id="IPR002649">
    <property type="entry name" value="tRNA_m1G_MeTrfase_TrmD"/>
</dbReference>
<accession>A0A2A4YHS4</accession>
<keyword evidence="10 15" id="KW-0949">S-adenosyl-L-methionine</keyword>
<dbReference type="HAMAP" id="MF_00605">
    <property type="entry name" value="TrmD"/>
    <property type="match status" value="1"/>
</dbReference>
<dbReference type="FunFam" id="3.40.1280.10:FF:000001">
    <property type="entry name" value="tRNA (guanine-N(1)-)-methyltransferase"/>
    <property type="match status" value="1"/>
</dbReference>
<dbReference type="Gene3D" id="1.10.1270.20">
    <property type="entry name" value="tRNA(m1g37)methyltransferase, domain 2"/>
    <property type="match status" value="1"/>
</dbReference>
<dbReference type="SUPFAM" id="SSF75217">
    <property type="entry name" value="alpha/beta knot"/>
    <property type="match status" value="1"/>
</dbReference>
<dbReference type="Pfam" id="PF01746">
    <property type="entry name" value="tRNA_m1G_MT"/>
    <property type="match status" value="1"/>
</dbReference>
<evidence type="ECO:0000256" key="2">
    <source>
        <dbReference type="ARBA" id="ARBA00004496"/>
    </source>
</evidence>
<evidence type="ECO:0000256" key="13">
    <source>
        <dbReference type="ARBA" id="ARBA00033392"/>
    </source>
</evidence>
<dbReference type="GO" id="GO:0002939">
    <property type="term" value="P:tRNA N1-guanine methylation"/>
    <property type="evidence" value="ECO:0007669"/>
    <property type="project" value="TreeGrafter"/>
</dbReference>
<dbReference type="InterPro" id="IPR029026">
    <property type="entry name" value="tRNA_m1G_MTases_N"/>
</dbReference>
<dbReference type="PANTHER" id="PTHR46417">
    <property type="entry name" value="TRNA (GUANINE-N(1)-)-METHYLTRANSFERASE"/>
    <property type="match status" value="1"/>
</dbReference>
<dbReference type="NCBIfam" id="TIGR00088">
    <property type="entry name" value="trmD"/>
    <property type="match status" value="1"/>
</dbReference>
<dbReference type="GO" id="GO:0005829">
    <property type="term" value="C:cytosol"/>
    <property type="evidence" value="ECO:0007669"/>
    <property type="project" value="TreeGrafter"/>
</dbReference>
<dbReference type="GO" id="GO:0052906">
    <property type="term" value="F:tRNA (guanine(37)-N1)-methyltransferase activity"/>
    <property type="evidence" value="ECO:0007669"/>
    <property type="project" value="UniProtKB-UniRule"/>
</dbReference>
<evidence type="ECO:0000313" key="20">
    <source>
        <dbReference type="Proteomes" id="UP000217838"/>
    </source>
</evidence>
<dbReference type="Proteomes" id="UP000217838">
    <property type="component" value="Unassembled WGS sequence"/>
</dbReference>
<protein>
    <recommendedName>
        <fullName evidence="6 15">tRNA (guanine-N(1)-)-methyltransferase</fullName>
        <ecNumber evidence="5 15">2.1.1.228</ecNumber>
    </recommendedName>
    <alternativeName>
        <fullName evidence="12 15">M1G-methyltransferase</fullName>
    </alternativeName>
    <alternativeName>
        <fullName evidence="13 15">tRNA [GM37] methyltransferase</fullName>
    </alternativeName>
</protein>
<keyword evidence="8 15" id="KW-0489">Methyltransferase</keyword>
<keyword evidence="11 15" id="KW-0819">tRNA processing</keyword>
<evidence type="ECO:0000256" key="14">
    <source>
        <dbReference type="ARBA" id="ARBA00047783"/>
    </source>
</evidence>
<proteinExistence type="inferred from homology"/>
<keyword evidence="9 15" id="KW-0808">Transferase</keyword>
<comment type="catalytic activity">
    <reaction evidence="14 15 17">
        <text>guanosine(37) in tRNA + S-adenosyl-L-methionine = N(1)-methylguanosine(37) in tRNA + S-adenosyl-L-homocysteine + H(+)</text>
        <dbReference type="Rhea" id="RHEA:36899"/>
        <dbReference type="Rhea" id="RHEA-COMP:10145"/>
        <dbReference type="Rhea" id="RHEA-COMP:10147"/>
        <dbReference type="ChEBI" id="CHEBI:15378"/>
        <dbReference type="ChEBI" id="CHEBI:57856"/>
        <dbReference type="ChEBI" id="CHEBI:59789"/>
        <dbReference type="ChEBI" id="CHEBI:73542"/>
        <dbReference type="ChEBI" id="CHEBI:74269"/>
        <dbReference type="EC" id="2.1.1.228"/>
    </reaction>
</comment>
<evidence type="ECO:0000259" key="18">
    <source>
        <dbReference type="Pfam" id="PF01746"/>
    </source>
</evidence>
<evidence type="ECO:0000256" key="15">
    <source>
        <dbReference type="HAMAP-Rule" id="MF_00605"/>
    </source>
</evidence>
<dbReference type="Gene3D" id="3.40.1280.10">
    <property type="match status" value="1"/>
</dbReference>
<evidence type="ECO:0000256" key="1">
    <source>
        <dbReference type="ARBA" id="ARBA00002634"/>
    </source>
</evidence>
<evidence type="ECO:0000256" key="17">
    <source>
        <dbReference type="RuleBase" id="RU003464"/>
    </source>
</evidence>
<keyword evidence="7 15" id="KW-0963">Cytoplasm</keyword>
<feature type="domain" description="tRNA methyltransferase TRMD/TRM10-type" evidence="18">
    <location>
        <begin position="1"/>
        <end position="223"/>
    </location>
</feature>
<evidence type="ECO:0000256" key="8">
    <source>
        <dbReference type="ARBA" id="ARBA00022603"/>
    </source>
</evidence>
<sequence length="224" mass="25182">MKYSILSLFPEYFRGPFDVSMIKRARDNNIISIDLVNIRDFADDKHHTVDDRPYGGGPGMVLKPGPVVKAIRNVKTEDSHVIYLSPQGKPLTAEKCRELSLHNHLILLCGHYEGIDERIIDIEVDEEVSIGSYVLTSGAPAAVVLVDSVTRFLPNAIGHPDAVKKDSYEEGIFDNPHYTRPSEFEGLKVPEVLLGGHHEEIEKWRSEMAKAKTKEVRPDLIEQL</sequence>
<dbReference type="PIRSF" id="PIRSF000386">
    <property type="entry name" value="tRNA_mtase"/>
    <property type="match status" value="1"/>
</dbReference>
<comment type="subcellular location">
    <subcellularLocation>
        <location evidence="2 15 17">Cytoplasm</location>
    </subcellularLocation>
</comment>
<evidence type="ECO:0000256" key="6">
    <source>
        <dbReference type="ARBA" id="ARBA00014679"/>
    </source>
</evidence>
<comment type="subunit">
    <text evidence="4 15 17">Homodimer.</text>
</comment>
<dbReference type="NCBIfam" id="NF000648">
    <property type="entry name" value="PRK00026.1"/>
    <property type="match status" value="1"/>
</dbReference>
<dbReference type="PANTHER" id="PTHR46417:SF1">
    <property type="entry name" value="TRNA (GUANINE-N(1)-)-METHYLTRANSFERASE"/>
    <property type="match status" value="1"/>
</dbReference>
<evidence type="ECO:0000256" key="7">
    <source>
        <dbReference type="ARBA" id="ARBA00022490"/>
    </source>
</evidence>
<comment type="caution">
    <text evidence="19">The sequence shown here is derived from an EMBL/GenBank/DDBJ whole genome shotgun (WGS) entry which is preliminary data.</text>
</comment>
<dbReference type="InterPro" id="IPR016009">
    <property type="entry name" value="tRNA_MeTrfase_TRMD/TRM10"/>
</dbReference>
<feature type="binding site" evidence="15 16">
    <location>
        <position position="110"/>
    </location>
    <ligand>
        <name>S-adenosyl-L-methionine</name>
        <dbReference type="ChEBI" id="CHEBI:59789"/>
    </ligand>
</feature>
<evidence type="ECO:0000256" key="12">
    <source>
        <dbReference type="ARBA" id="ARBA00029736"/>
    </source>
</evidence>
<organism evidence="19 20">
    <name type="scientific">Aerophobetes bacterium</name>
    <dbReference type="NCBI Taxonomy" id="2030807"/>
    <lineage>
        <taxon>Bacteria</taxon>
        <taxon>Candidatus Aerophobota</taxon>
    </lineage>
</organism>